<evidence type="ECO:0000313" key="1">
    <source>
        <dbReference type="EMBL" id="TFD63660.1"/>
    </source>
</evidence>
<protein>
    <submittedName>
        <fullName evidence="1">Regulator</fullName>
    </submittedName>
</protein>
<dbReference type="Gene3D" id="3.40.50.300">
    <property type="entry name" value="P-loop containing nucleotide triphosphate hydrolases"/>
    <property type="match status" value="1"/>
</dbReference>
<organism evidence="1 2">
    <name type="scientific">Cryobacterium ruanii</name>
    <dbReference type="NCBI Taxonomy" id="1259197"/>
    <lineage>
        <taxon>Bacteria</taxon>
        <taxon>Bacillati</taxon>
        <taxon>Actinomycetota</taxon>
        <taxon>Actinomycetes</taxon>
        <taxon>Micrococcales</taxon>
        <taxon>Microbacteriaceae</taxon>
        <taxon>Cryobacterium</taxon>
    </lineage>
</organism>
<dbReference type="SUPFAM" id="SSF52540">
    <property type="entry name" value="P-loop containing nucleoside triphosphate hydrolases"/>
    <property type="match status" value="1"/>
</dbReference>
<dbReference type="Proteomes" id="UP000298154">
    <property type="component" value="Unassembled WGS sequence"/>
</dbReference>
<dbReference type="OrthoDB" id="3217709at2"/>
<dbReference type="AlphaFoldDB" id="A0A4R9AKD4"/>
<proteinExistence type="predicted"/>
<evidence type="ECO:0000313" key="2">
    <source>
        <dbReference type="Proteomes" id="UP000298154"/>
    </source>
</evidence>
<comment type="caution">
    <text evidence="1">The sequence shown here is derived from an EMBL/GenBank/DDBJ whole genome shotgun (WGS) entry which is preliminary data.</text>
</comment>
<dbReference type="InterPro" id="IPR027417">
    <property type="entry name" value="P-loop_NTPase"/>
</dbReference>
<reference evidence="1 2" key="1">
    <citation type="submission" date="2019-03" db="EMBL/GenBank/DDBJ databases">
        <title>Genomics of glacier-inhabiting Cryobacterium strains.</title>
        <authorList>
            <person name="Liu Q."/>
            <person name="Xin Y.-H."/>
        </authorList>
    </citation>
    <scope>NUCLEOTIDE SEQUENCE [LARGE SCALE GENOMIC DNA]</scope>
    <source>
        <strain evidence="1 2">Sr36</strain>
    </source>
</reference>
<gene>
    <name evidence="1" type="ORF">E3T47_13700</name>
</gene>
<name>A0A4R9AKD4_9MICO</name>
<accession>A0A4R9AKD4</accession>
<dbReference type="RefSeq" id="WP_134556608.1">
    <property type="nucleotide sequence ID" value="NZ_SOHK01000020.1"/>
</dbReference>
<keyword evidence="2" id="KW-1185">Reference proteome</keyword>
<sequence length="308" mass="32912">MMARIALVLDRATEQNMLADIIDCGHSVVTRVDTAREFLDTLSHGQPHVVVVSGRRESLTGQLILACDDRGIKVVAVTATEQERRHAGSLGLHETVAIPCNWSEIEDLLVSGVVIPLRVGERHFTGGALNTGSVIAVWGPSGAPGRTTLAINIAAEIAAAGHTVVLADVDTYSASIAPNLGMIDEAPGFAAACRLAGSDSLNQSELERIAQRYNSPRGAFWVLTGLGRPSRWPELSTERVARTIDALRRWVDYVVVDTGFNLETDEELSSDLMAPRRNAATIAALRAADHVVACGLADPVGLTRFLHA</sequence>
<dbReference type="EMBL" id="SOHK01000020">
    <property type="protein sequence ID" value="TFD63660.1"/>
    <property type="molecule type" value="Genomic_DNA"/>
</dbReference>